<protein>
    <submittedName>
        <fullName evidence="2">Uncharacterized protein</fullName>
    </submittedName>
</protein>
<dbReference type="AlphaFoldDB" id="A0A2B4RAR6"/>
<reference evidence="3" key="1">
    <citation type="journal article" date="2017" name="bioRxiv">
        <title>Comparative analysis of the genomes of Stylophora pistillata and Acropora digitifera provides evidence for extensive differences between species of corals.</title>
        <authorList>
            <person name="Voolstra C.R."/>
            <person name="Li Y."/>
            <person name="Liew Y.J."/>
            <person name="Baumgarten S."/>
            <person name="Zoccola D."/>
            <person name="Flot J.-F."/>
            <person name="Tambutte S."/>
            <person name="Allemand D."/>
            <person name="Aranda M."/>
        </authorList>
    </citation>
    <scope>NUCLEOTIDE SEQUENCE [LARGE SCALE GENOMIC DNA]</scope>
</reference>
<name>A0A2B4RAR6_STYPI</name>
<comment type="caution">
    <text evidence="2">The sequence shown here is derived from an EMBL/GenBank/DDBJ whole genome shotgun (WGS) entry which is preliminary data.</text>
</comment>
<evidence type="ECO:0000256" key="1">
    <source>
        <dbReference type="SAM" id="SignalP"/>
    </source>
</evidence>
<accession>A0A2B4RAR6</accession>
<feature type="chain" id="PRO_5012111972" evidence="1">
    <location>
        <begin position="29"/>
        <end position="142"/>
    </location>
</feature>
<keyword evidence="3" id="KW-1185">Reference proteome</keyword>
<gene>
    <name evidence="2" type="ORF">AWC38_SpisGene22443</name>
</gene>
<sequence>MMYNTAGRKFSGLRVFALVLLVIATPQGRQIYDRAKAVEAQRGIKTFTWDAVEDNDHEIHQEDEDEEHDEDSLDLAFEKRSGSNSCHCSVLNDAISNKLFEPNILDKICREVFLGCICQTDPAGNCSVCVNESKGKKRQKKL</sequence>
<evidence type="ECO:0000313" key="2">
    <source>
        <dbReference type="EMBL" id="PFX13468.1"/>
    </source>
</evidence>
<feature type="signal peptide" evidence="1">
    <location>
        <begin position="1"/>
        <end position="28"/>
    </location>
</feature>
<dbReference type="EMBL" id="LSMT01000970">
    <property type="protein sequence ID" value="PFX13468.1"/>
    <property type="molecule type" value="Genomic_DNA"/>
</dbReference>
<evidence type="ECO:0000313" key="3">
    <source>
        <dbReference type="Proteomes" id="UP000225706"/>
    </source>
</evidence>
<organism evidence="2 3">
    <name type="scientific">Stylophora pistillata</name>
    <name type="common">Smooth cauliflower coral</name>
    <dbReference type="NCBI Taxonomy" id="50429"/>
    <lineage>
        <taxon>Eukaryota</taxon>
        <taxon>Metazoa</taxon>
        <taxon>Cnidaria</taxon>
        <taxon>Anthozoa</taxon>
        <taxon>Hexacorallia</taxon>
        <taxon>Scleractinia</taxon>
        <taxon>Astrocoeniina</taxon>
        <taxon>Pocilloporidae</taxon>
        <taxon>Stylophora</taxon>
    </lineage>
</organism>
<keyword evidence="1" id="KW-0732">Signal</keyword>
<dbReference type="Proteomes" id="UP000225706">
    <property type="component" value="Unassembled WGS sequence"/>
</dbReference>
<proteinExistence type="predicted"/>